<dbReference type="EMBL" id="GDID01002266">
    <property type="protein sequence ID" value="JAP94340.1"/>
    <property type="molecule type" value="Transcribed_RNA"/>
</dbReference>
<keyword evidence="2 4" id="KW-0689">Ribosomal protein</keyword>
<gene>
    <name evidence="4" type="ORF">TPC1_13043</name>
</gene>
<sequence length="112" mass="11697">MRHLAAFMLAKLAGIEEPTAEQVSKILAAAEVEVDQAALKNVIESIQKTGKSYSELIESGKSKMAKLPTGGAAPAAAVAEVKEEAKKEKTEEEQIVAGFAFGASSSSEDESS</sequence>
<evidence type="ECO:0000313" key="4">
    <source>
        <dbReference type="EMBL" id="JAP94340.1"/>
    </source>
</evidence>
<dbReference type="GO" id="GO:0003735">
    <property type="term" value="F:structural constituent of ribosome"/>
    <property type="evidence" value="ECO:0007669"/>
    <property type="project" value="InterPro"/>
</dbReference>
<protein>
    <submittedName>
        <fullName evidence="4">Putative 60S acidic ribosomal protein P2</fullName>
    </submittedName>
</protein>
<dbReference type="Pfam" id="PF00428">
    <property type="entry name" value="Ribosomal_60s"/>
    <property type="match status" value="1"/>
</dbReference>
<dbReference type="InterPro" id="IPR038716">
    <property type="entry name" value="P1/P2_N_sf"/>
</dbReference>
<evidence type="ECO:0000256" key="1">
    <source>
        <dbReference type="ARBA" id="ARBA00005436"/>
    </source>
</evidence>
<name>A0A146KC01_9EUKA</name>
<dbReference type="GO" id="GO:0002182">
    <property type="term" value="P:cytoplasmic translational elongation"/>
    <property type="evidence" value="ECO:0007669"/>
    <property type="project" value="InterPro"/>
</dbReference>
<dbReference type="GO" id="GO:0022625">
    <property type="term" value="C:cytosolic large ribosomal subunit"/>
    <property type="evidence" value="ECO:0007669"/>
    <property type="project" value="InterPro"/>
</dbReference>
<dbReference type="CDD" id="cd05833">
    <property type="entry name" value="Ribosomal_P2"/>
    <property type="match status" value="1"/>
</dbReference>
<reference evidence="4" key="1">
    <citation type="submission" date="2015-07" db="EMBL/GenBank/DDBJ databases">
        <title>Adaptation to a free-living lifestyle via gene acquisitions in the diplomonad Trepomonas sp. PC1.</title>
        <authorList>
            <person name="Xu F."/>
            <person name="Jerlstrom-Hultqvist J."/>
            <person name="Kolisko M."/>
            <person name="Simpson A.G.B."/>
            <person name="Roger A.J."/>
            <person name="Svard S.G."/>
            <person name="Andersson J.O."/>
        </authorList>
    </citation>
    <scope>NUCLEOTIDE SEQUENCE</scope>
    <source>
        <strain evidence="4">PC1</strain>
    </source>
</reference>
<organism evidence="4">
    <name type="scientific">Trepomonas sp. PC1</name>
    <dbReference type="NCBI Taxonomy" id="1076344"/>
    <lineage>
        <taxon>Eukaryota</taxon>
        <taxon>Metamonada</taxon>
        <taxon>Diplomonadida</taxon>
        <taxon>Hexamitidae</taxon>
        <taxon>Hexamitinae</taxon>
        <taxon>Trepomonas</taxon>
    </lineage>
</organism>
<proteinExistence type="inferred from homology"/>
<keyword evidence="3" id="KW-0687">Ribonucleoprotein</keyword>
<evidence type="ECO:0000256" key="3">
    <source>
        <dbReference type="ARBA" id="ARBA00023274"/>
    </source>
</evidence>
<comment type="similarity">
    <text evidence="1">Belongs to the eukaryotic ribosomal protein P1/P2 family.</text>
</comment>
<evidence type="ECO:0000256" key="2">
    <source>
        <dbReference type="ARBA" id="ARBA00022980"/>
    </source>
</evidence>
<dbReference type="InterPro" id="IPR044076">
    <property type="entry name" value="Ribosomal_P2"/>
</dbReference>
<dbReference type="PANTHER" id="PTHR21141">
    <property type="entry name" value="60S ACIDIC RIBOSOMAL PROTEIN FAMILY MEMBER"/>
    <property type="match status" value="1"/>
</dbReference>
<accession>A0A146KC01</accession>
<dbReference type="AlphaFoldDB" id="A0A146KC01"/>
<dbReference type="PANTHER" id="PTHR21141:SF5">
    <property type="entry name" value="LARGE RIBOSOMAL SUBUNIT PROTEIN P2"/>
    <property type="match status" value="1"/>
</dbReference>
<dbReference type="Gene3D" id="1.10.10.1410">
    <property type="match status" value="1"/>
</dbReference>